<proteinExistence type="inferred from homology"/>
<comment type="caution">
    <text evidence="12">The sequence shown here is derived from an EMBL/GenBank/DDBJ whole genome shotgun (WGS) entry which is preliminary data.</text>
</comment>
<dbReference type="InterPro" id="IPR012340">
    <property type="entry name" value="NA-bd_OB-fold"/>
</dbReference>
<dbReference type="InterPro" id="IPR020568">
    <property type="entry name" value="Ribosomal_Su5_D2-typ_SF"/>
</dbReference>
<feature type="binding site" evidence="9">
    <location>
        <position position="460"/>
    </location>
    <ligand>
        <name>Mg(2+)</name>
        <dbReference type="ChEBI" id="CHEBI:18420"/>
    </ligand>
</feature>
<dbReference type="SUPFAM" id="SSF46915">
    <property type="entry name" value="Polynucleotide phosphorylase/guanosine pentaphosphate synthase (PNPase/GPSI), domain 3"/>
    <property type="match status" value="1"/>
</dbReference>
<dbReference type="AlphaFoldDB" id="A0A0G1BE35"/>
<feature type="domain" description="S1 motif" evidence="11">
    <location>
        <begin position="596"/>
        <end position="664"/>
    </location>
</feature>
<dbReference type="SMART" id="SM00322">
    <property type="entry name" value="KH"/>
    <property type="match status" value="1"/>
</dbReference>
<dbReference type="CDD" id="cd04472">
    <property type="entry name" value="S1_PNPase"/>
    <property type="match status" value="1"/>
</dbReference>
<dbReference type="Proteomes" id="UP000034875">
    <property type="component" value="Unassembled WGS sequence"/>
</dbReference>
<comment type="function">
    <text evidence="9">Involved in mRNA degradation. Catalyzes the phosphorolysis of single-stranded polyribonucleotides processively in the 3'- to 5'-direction.</text>
</comment>
<dbReference type="InterPro" id="IPR036612">
    <property type="entry name" value="KH_dom_type_1_sf"/>
</dbReference>
<dbReference type="GO" id="GO:0004654">
    <property type="term" value="F:polyribonucleotide nucleotidyltransferase activity"/>
    <property type="evidence" value="ECO:0007669"/>
    <property type="project" value="UniProtKB-UniRule"/>
</dbReference>
<evidence type="ECO:0000256" key="5">
    <source>
        <dbReference type="ARBA" id="ARBA00022695"/>
    </source>
</evidence>
<keyword evidence="8 9" id="KW-0694">RNA-binding</keyword>
<dbReference type="SUPFAM" id="SSF50249">
    <property type="entry name" value="Nucleic acid-binding proteins"/>
    <property type="match status" value="1"/>
</dbReference>
<feature type="region of interest" description="Disordered" evidence="10">
    <location>
        <begin position="671"/>
        <end position="700"/>
    </location>
</feature>
<dbReference type="HAMAP" id="MF_01595">
    <property type="entry name" value="PNPase"/>
    <property type="match status" value="1"/>
</dbReference>
<protein>
    <recommendedName>
        <fullName evidence="9">Polyribonucleotide nucleotidyltransferase</fullName>
        <ecNumber evidence="9">2.7.7.8</ecNumber>
    </recommendedName>
    <alternativeName>
        <fullName evidence="9">Polynucleotide phosphorylase</fullName>
        <shortName evidence="9">PNPase</shortName>
    </alternativeName>
</protein>
<dbReference type="InterPro" id="IPR036456">
    <property type="entry name" value="PNPase_PH_RNA-bd_sf"/>
</dbReference>
<dbReference type="Pfam" id="PF00013">
    <property type="entry name" value="KH_1"/>
    <property type="match status" value="1"/>
</dbReference>
<dbReference type="CDD" id="cd02393">
    <property type="entry name" value="KH-I_PNPase"/>
    <property type="match status" value="1"/>
</dbReference>
<dbReference type="PIRSF" id="PIRSF005499">
    <property type="entry name" value="PNPase"/>
    <property type="match status" value="1"/>
</dbReference>
<keyword evidence="5 9" id="KW-0548">Nucleotidyltransferase</keyword>
<dbReference type="InterPro" id="IPR027408">
    <property type="entry name" value="PNPase/RNase_PH_dom_sf"/>
</dbReference>
<reference evidence="12 13" key="1">
    <citation type="journal article" date="2015" name="Nature">
        <title>rRNA introns, odd ribosomes, and small enigmatic genomes across a large radiation of phyla.</title>
        <authorList>
            <person name="Brown C.T."/>
            <person name="Hug L.A."/>
            <person name="Thomas B.C."/>
            <person name="Sharon I."/>
            <person name="Castelle C.J."/>
            <person name="Singh A."/>
            <person name="Wilkins M.J."/>
            <person name="Williams K.H."/>
            <person name="Banfield J.F."/>
        </authorList>
    </citation>
    <scope>NUCLEOTIDE SEQUENCE [LARGE SCALE GENOMIC DNA]</scope>
</reference>
<evidence type="ECO:0000256" key="7">
    <source>
        <dbReference type="ARBA" id="ARBA00022842"/>
    </source>
</evidence>
<evidence type="ECO:0000256" key="10">
    <source>
        <dbReference type="SAM" id="MobiDB-lite"/>
    </source>
</evidence>
<dbReference type="PROSITE" id="PS50126">
    <property type="entry name" value="S1"/>
    <property type="match status" value="1"/>
</dbReference>
<comment type="similarity">
    <text evidence="2 9">Belongs to the polyribonucleotide nucleotidyltransferase family.</text>
</comment>
<comment type="cofactor">
    <cofactor evidence="9">
        <name>Mg(2+)</name>
        <dbReference type="ChEBI" id="CHEBI:18420"/>
    </cofactor>
</comment>
<dbReference type="PROSITE" id="PS50084">
    <property type="entry name" value="KH_TYPE_1"/>
    <property type="match status" value="1"/>
</dbReference>
<dbReference type="InterPro" id="IPR001247">
    <property type="entry name" value="ExoRNase_PH_dom1"/>
</dbReference>
<keyword evidence="7 9" id="KW-0460">Magnesium</keyword>
<dbReference type="Gene3D" id="3.30.230.70">
    <property type="entry name" value="GHMP Kinase, N-terminal domain"/>
    <property type="match status" value="2"/>
</dbReference>
<sequence>MEKKFFDFDFGGKKINLEISNLAEGIDFFPLVVDYEEKFYAAGKMIGSKFIKRENRPSDNAILSGRLVDRAIRPLFNPLMRNEIQMVSTVLSIDDENDPDVLSLIASSAALAASDIPWNGPIGAVRVGRVNGKFLLNPTYKEREDSDLDLIIAGVENKINMIEAGSKETPEDVLIEAFKFAQGFINKLIGFQKEVAKKIGKKKMEVALQQKDPELISKIKEFLGKKIYDAVFEKDKLKRQANIDDLKKSLNEYLTSLDAEESDKMFAEYIYEEEVDRMVHEEIIKNNHRPDGRKADELRNIESYVNILPRTHGSGIFMRGETHVLTVLTLGSPGDEQTIDTMEALTTKRFMHHYNFPRYSVGETGSSRGPGRREIGHGALAERALSYVIPSKEKFPYTIRLVSEVMSSNGSSSMASTCGSTLALMDGGVPIKSPVAGIAMGLMLLGEDYKILTDIQGPEDHYGDMDFKVAGTKDGVTALQMDVKVEGATIKMLEEGLSQAKKARLQILDVMEKAINAPRENLSPFAPRIFVLKINPEKIGDVIGPGGKMINKIIKETGAKIDIEQTGEVFISAINEESAQKAIKWVNDLTREVKPGESFQGKVMRLMNFGAFVEILPGQEGMVHISEMSTGRVDKVEDMVKLGQEVSVRVKEIDSQGRINLTMLSEEEEKEKAVSGFGGGFQRRPSGGPPKRFGDRRPRY</sequence>
<dbReference type="Pfam" id="PF03725">
    <property type="entry name" value="RNase_PH_C"/>
    <property type="match status" value="1"/>
</dbReference>
<evidence type="ECO:0000256" key="6">
    <source>
        <dbReference type="ARBA" id="ARBA00022723"/>
    </source>
</evidence>
<dbReference type="GO" id="GO:0005829">
    <property type="term" value="C:cytosol"/>
    <property type="evidence" value="ECO:0007669"/>
    <property type="project" value="UniProtKB-ARBA"/>
</dbReference>
<dbReference type="Pfam" id="PF03726">
    <property type="entry name" value="PNPase"/>
    <property type="match status" value="1"/>
</dbReference>
<dbReference type="GO" id="GO:0006402">
    <property type="term" value="P:mRNA catabolic process"/>
    <property type="evidence" value="ECO:0007669"/>
    <property type="project" value="UniProtKB-UniRule"/>
</dbReference>
<dbReference type="SUPFAM" id="SSF54791">
    <property type="entry name" value="Eukaryotic type KH-domain (KH-domain type I)"/>
    <property type="match status" value="1"/>
</dbReference>
<dbReference type="SUPFAM" id="SSF54211">
    <property type="entry name" value="Ribosomal protein S5 domain 2-like"/>
    <property type="match status" value="2"/>
</dbReference>
<keyword evidence="4 9" id="KW-0808">Transferase</keyword>
<dbReference type="SUPFAM" id="SSF55666">
    <property type="entry name" value="Ribonuclease PH domain 2-like"/>
    <property type="match status" value="2"/>
</dbReference>
<dbReference type="FunFam" id="2.40.50.140:FF:000023">
    <property type="entry name" value="Polyribonucleotide nucleotidyltransferase"/>
    <property type="match status" value="1"/>
</dbReference>
<dbReference type="InterPro" id="IPR003029">
    <property type="entry name" value="S1_domain"/>
</dbReference>
<dbReference type="GO" id="GO:0000175">
    <property type="term" value="F:3'-5'-RNA exonuclease activity"/>
    <property type="evidence" value="ECO:0007669"/>
    <property type="project" value="TreeGrafter"/>
</dbReference>
<dbReference type="InterPro" id="IPR012162">
    <property type="entry name" value="PNPase"/>
</dbReference>
<dbReference type="InterPro" id="IPR036345">
    <property type="entry name" value="ExoRNase_PH_dom2_sf"/>
</dbReference>
<dbReference type="FunFam" id="3.30.1370.10:FF:000001">
    <property type="entry name" value="Polyribonucleotide nucleotidyltransferase"/>
    <property type="match status" value="1"/>
</dbReference>
<dbReference type="InterPro" id="IPR015848">
    <property type="entry name" value="PNPase_PH_RNA-bd_bac/org-type"/>
</dbReference>
<name>A0A0G1BE35_9BACT</name>
<evidence type="ECO:0000256" key="4">
    <source>
        <dbReference type="ARBA" id="ARBA00022679"/>
    </source>
</evidence>
<dbReference type="PANTHER" id="PTHR11252">
    <property type="entry name" value="POLYRIBONUCLEOTIDE NUCLEOTIDYLTRANSFERASE"/>
    <property type="match status" value="1"/>
</dbReference>
<dbReference type="GO" id="GO:0000287">
    <property type="term" value="F:magnesium ion binding"/>
    <property type="evidence" value="ECO:0007669"/>
    <property type="project" value="UniProtKB-UniRule"/>
</dbReference>
<dbReference type="GO" id="GO:0006396">
    <property type="term" value="P:RNA processing"/>
    <property type="evidence" value="ECO:0007669"/>
    <property type="project" value="InterPro"/>
</dbReference>
<comment type="catalytic activity">
    <reaction evidence="9">
        <text>RNA(n+1) + phosphate = RNA(n) + a ribonucleoside 5'-diphosphate</text>
        <dbReference type="Rhea" id="RHEA:22096"/>
        <dbReference type="Rhea" id="RHEA-COMP:14527"/>
        <dbReference type="Rhea" id="RHEA-COMP:17342"/>
        <dbReference type="ChEBI" id="CHEBI:43474"/>
        <dbReference type="ChEBI" id="CHEBI:57930"/>
        <dbReference type="ChEBI" id="CHEBI:140395"/>
        <dbReference type="EC" id="2.7.7.8"/>
    </reaction>
</comment>
<dbReference type="FunFam" id="3.30.230.70:FF:000002">
    <property type="entry name" value="Polyribonucleotide nucleotidyltransferase"/>
    <property type="match status" value="1"/>
</dbReference>
<dbReference type="PATRIC" id="fig|1618341.3.peg.54"/>
<dbReference type="EMBL" id="LCCZ01000003">
    <property type="protein sequence ID" value="KKS44611.1"/>
    <property type="molecule type" value="Genomic_DNA"/>
</dbReference>
<dbReference type="Pfam" id="PF01138">
    <property type="entry name" value="RNase_PH"/>
    <property type="match status" value="2"/>
</dbReference>
<dbReference type="GO" id="GO:0003723">
    <property type="term" value="F:RNA binding"/>
    <property type="evidence" value="ECO:0007669"/>
    <property type="project" value="UniProtKB-UniRule"/>
</dbReference>
<keyword evidence="3 9" id="KW-0963">Cytoplasm</keyword>
<dbReference type="SMART" id="SM00316">
    <property type="entry name" value="S1"/>
    <property type="match status" value="1"/>
</dbReference>
<evidence type="ECO:0000256" key="9">
    <source>
        <dbReference type="HAMAP-Rule" id="MF_01595"/>
    </source>
</evidence>
<evidence type="ECO:0000256" key="1">
    <source>
        <dbReference type="ARBA" id="ARBA00004496"/>
    </source>
</evidence>
<dbReference type="CDD" id="cd11364">
    <property type="entry name" value="RNase_PH_PNPase_2"/>
    <property type="match status" value="1"/>
</dbReference>
<accession>A0A0G1BE35</accession>
<dbReference type="InterPro" id="IPR004088">
    <property type="entry name" value="KH_dom_type_1"/>
</dbReference>
<evidence type="ECO:0000256" key="2">
    <source>
        <dbReference type="ARBA" id="ARBA00007404"/>
    </source>
</evidence>
<keyword evidence="6 9" id="KW-0479">Metal-binding</keyword>
<gene>
    <name evidence="9" type="primary">pnp</name>
    <name evidence="12" type="ORF">UV05_C0003G0003</name>
</gene>
<evidence type="ECO:0000256" key="3">
    <source>
        <dbReference type="ARBA" id="ARBA00022490"/>
    </source>
</evidence>
<dbReference type="EC" id="2.7.7.8" evidence="9"/>
<comment type="subcellular location">
    <subcellularLocation>
        <location evidence="1 9">Cytoplasm</location>
    </subcellularLocation>
</comment>
<organism evidence="12 13">
    <name type="scientific">candidate division CPR1 bacterium GW2011_GWA2_42_17</name>
    <dbReference type="NCBI Taxonomy" id="1618341"/>
    <lineage>
        <taxon>Bacteria</taxon>
        <taxon>candidate division CPR1</taxon>
    </lineage>
</organism>
<dbReference type="InterPro" id="IPR004087">
    <property type="entry name" value="KH_dom"/>
</dbReference>
<dbReference type="Pfam" id="PF00575">
    <property type="entry name" value="S1"/>
    <property type="match status" value="1"/>
</dbReference>
<dbReference type="Gene3D" id="3.30.1370.10">
    <property type="entry name" value="K Homology domain, type 1"/>
    <property type="match status" value="1"/>
</dbReference>
<evidence type="ECO:0000256" key="8">
    <source>
        <dbReference type="ARBA" id="ARBA00022884"/>
    </source>
</evidence>
<evidence type="ECO:0000313" key="13">
    <source>
        <dbReference type="Proteomes" id="UP000034875"/>
    </source>
</evidence>
<dbReference type="NCBIfam" id="TIGR03591">
    <property type="entry name" value="polynuc_phos"/>
    <property type="match status" value="1"/>
</dbReference>
<dbReference type="InterPro" id="IPR015847">
    <property type="entry name" value="ExoRNase_PH_dom2"/>
</dbReference>
<feature type="binding site" evidence="9">
    <location>
        <position position="466"/>
    </location>
    <ligand>
        <name>Mg(2+)</name>
        <dbReference type="ChEBI" id="CHEBI:18420"/>
    </ligand>
</feature>
<evidence type="ECO:0000259" key="11">
    <source>
        <dbReference type="PROSITE" id="PS50126"/>
    </source>
</evidence>
<evidence type="ECO:0000313" key="12">
    <source>
        <dbReference type="EMBL" id="KKS44611.1"/>
    </source>
</evidence>
<dbReference type="NCBIfam" id="NF008805">
    <property type="entry name" value="PRK11824.1"/>
    <property type="match status" value="1"/>
</dbReference>
<dbReference type="Gene3D" id="2.40.50.140">
    <property type="entry name" value="Nucleic acid-binding proteins"/>
    <property type="match status" value="1"/>
</dbReference>
<dbReference type="PANTHER" id="PTHR11252:SF0">
    <property type="entry name" value="POLYRIBONUCLEOTIDE NUCLEOTIDYLTRANSFERASE 1, MITOCHONDRIAL"/>
    <property type="match status" value="1"/>
</dbReference>
<dbReference type="FunFam" id="3.30.230.70:FF:000001">
    <property type="entry name" value="Polyribonucleotide nucleotidyltransferase"/>
    <property type="match status" value="1"/>
</dbReference>